<dbReference type="EMBL" id="CALSGD010001569">
    <property type="protein sequence ID" value="CAH7196618.1"/>
    <property type="molecule type" value="Genomic_DNA"/>
</dbReference>
<accession>A0AAV0A3C3</accession>
<sequence length="59" mass="6597">MLADNTCRNMGWRDGSEVKSTDCSSRGPEFNSQQPHGGSQPSVMRSGALFWLQVYMQTE</sequence>
<protein>
    <submittedName>
        <fullName evidence="2">Gm16181 protein</fullName>
    </submittedName>
</protein>
<organism evidence="2 3">
    <name type="scientific">Phodopus roborovskii</name>
    <name type="common">Roborovski's desert hamster</name>
    <name type="synonym">Cricetulus roborovskii</name>
    <dbReference type="NCBI Taxonomy" id="109678"/>
    <lineage>
        <taxon>Eukaryota</taxon>
        <taxon>Metazoa</taxon>
        <taxon>Chordata</taxon>
        <taxon>Craniata</taxon>
        <taxon>Vertebrata</taxon>
        <taxon>Euteleostomi</taxon>
        <taxon>Mammalia</taxon>
        <taxon>Eutheria</taxon>
        <taxon>Euarchontoglires</taxon>
        <taxon>Glires</taxon>
        <taxon>Rodentia</taxon>
        <taxon>Myomorpha</taxon>
        <taxon>Muroidea</taxon>
        <taxon>Cricetidae</taxon>
        <taxon>Cricetinae</taxon>
        <taxon>Phodopus</taxon>
    </lineage>
</organism>
<name>A0AAV0A3C3_PHORO</name>
<evidence type="ECO:0000256" key="1">
    <source>
        <dbReference type="SAM" id="MobiDB-lite"/>
    </source>
</evidence>
<keyword evidence="3" id="KW-1185">Reference proteome</keyword>
<dbReference type="AlphaFoldDB" id="A0AAV0A3C3"/>
<evidence type="ECO:0000313" key="2">
    <source>
        <dbReference type="EMBL" id="CAH7196618.1"/>
    </source>
</evidence>
<gene>
    <name evidence="2" type="primary">Gm16181</name>
    <name evidence="2" type="ORF">PHOROB_LOCUS15006</name>
</gene>
<evidence type="ECO:0000313" key="3">
    <source>
        <dbReference type="Proteomes" id="UP001152836"/>
    </source>
</evidence>
<feature type="compositionally biased region" description="Polar residues" evidence="1">
    <location>
        <begin position="30"/>
        <end position="43"/>
    </location>
</feature>
<comment type="caution">
    <text evidence="2">The sequence shown here is derived from an EMBL/GenBank/DDBJ whole genome shotgun (WGS) entry which is preliminary data.</text>
</comment>
<reference evidence="2" key="1">
    <citation type="submission" date="2022-06" db="EMBL/GenBank/DDBJ databases">
        <authorList>
            <person name="Andreotti S."/>
            <person name="Wyler E."/>
        </authorList>
    </citation>
    <scope>NUCLEOTIDE SEQUENCE</scope>
</reference>
<feature type="region of interest" description="Disordered" evidence="1">
    <location>
        <begin position="1"/>
        <end position="43"/>
    </location>
</feature>
<proteinExistence type="predicted"/>
<dbReference type="Proteomes" id="UP001152836">
    <property type="component" value="Unassembled WGS sequence"/>
</dbReference>